<keyword evidence="5 13" id="KW-0436">Ligase</keyword>
<evidence type="ECO:0000256" key="5">
    <source>
        <dbReference type="ARBA" id="ARBA00022598"/>
    </source>
</evidence>
<keyword evidence="6 13" id="KW-0479">Metal-binding</keyword>
<keyword evidence="10 13" id="KW-0648">Protein biosynthesis</keyword>
<dbReference type="Pfam" id="PF02912">
    <property type="entry name" value="Phe_tRNA-synt_N"/>
    <property type="match status" value="1"/>
</dbReference>
<dbReference type="InterPro" id="IPR006195">
    <property type="entry name" value="aa-tRNA-synth_II"/>
</dbReference>
<dbReference type="GO" id="GO:0000287">
    <property type="term" value="F:magnesium ion binding"/>
    <property type="evidence" value="ECO:0007669"/>
    <property type="project" value="UniProtKB-UniRule"/>
</dbReference>
<evidence type="ECO:0000256" key="7">
    <source>
        <dbReference type="ARBA" id="ARBA00022741"/>
    </source>
</evidence>
<dbReference type="EC" id="6.1.1.20" evidence="13"/>
<keyword evidence="7 13" id="KW-0547">Nucleotide-binding</keyword>
<evidence type="ECO:0000256" key="3">
    <source>
        <dbReference type="ARBA" id="ARBA00011209"/>
    </source>
</evidence>
<feature type="binding site" evidence="13">
    <location>
        <position position="254"/>
    </location>
    <ligand>
        <name>Mg(2+)</name>
        <dbReference type="ChEBI" id="CHEBI:18420"/>
        <note>shared with beta subunit</note>
    </ligand>
</feature>
<dbReference type="GO" id="GO:0004826">
    <property type="term" value="F:phenylalanine-tRNA ligase activity"/>
    <property type="evidence" value="ECO:0007669"/>
    <property type="project" value="UniProtKB-UniRule"/>
</dbReference>
<dbReference type="GO" id="GO:0005524">
    <property type="term" value="F:ATP binding"/>
    <property type="evidence" value="ECO:0007669"/>
    <property type="project" value="UniProtKB-UniRule"/>
</dbReference>
<dbReference type="InterPro" id="IPR002319">
    <property type="entry name" value="Phenylalanyl-tRNA_Synthase"/>
</dbReference>
<feature type="domain" description="Aminoacyl-transfer RNA synthetases class-II family profile" evidence="15">
    <location>
        <begin position="117"/>
        <end position="338"/>
    </location>
</feature>
<protein>
    <recommendedName>
        <fullName evidence="13">Phenylalanine--tRNA ligase alpha subunit</fullName>
        <ecNumber evidence="13">6.1.1.20</ecNumber>
    </recommendedName>
    <alternativeName>
        <fullName evidence="13">Phenylalanyl-tRNA synthetase alpha subunit</fullName>
        <shortName evidence="13">PheRS</shortName>
    </alternativeName>
</protein>
<evidence type="ECO:0000256" key="14">
    <source>
        <dbReference type="SAM" id="Coils"/>
    </source>
</evidence>
<proteinExistence type="inferred from homology"/>
<dbReference type="SUPFAM" id="SSF46589">
    <property type="entry name" value="tRNA-binding arm"/>
    <property type="match status" value="1"/>
</dbReference>
<evidence type="ECO:0000256" key="12">
    <source>
        <dbReference type="ARBA" id="ARBA00049255"/>
    </source>
</evidence>
<keyword evidence="14" id="KW-0175">Coiled coil</keyword>
<evidence type="ECO:0000259" key="15">
    <source>
        <dbReference type="PROSITE" id="PS50862"/>
    </source>
</evidence>
<evidence type="ECO:0000256" key="1">
    <source>
        <dbReference type="ARBA" id="ARBA00004496"/>
    </source>
</evidence>
<dbReference type="OrthoDB" id="9800719at2"/>
<keyword evidence="9 13" id="KW-0460">Magnesium</keyword>
<gene>
    <name evidence="13" type="primary">pheS</name>
    <name evidence="16" type="ORF">T472_0212805</name>
</gene>
<keyword evidence="4 13" id="KW-0963">Cytoplasm</keyword>
<dbReference type="RefSeq" id="WP_023388239.1">
    <property type="nucleotide sequence ID" value="NZ_AXUN02000185.1"/>
</dbReference>
<dbReference type="eggNOG" id="COG0016">
    <property type="taxonomic scope" value="Bacteria"/>
</dbReference>
<keyword evidence="8 13" id="KW-0067">ATP-binding</keyword>
<comment type="cofactor">
    <cofactor evidence="13">
        <name>Mg(2+)</name>
        <dbReference type="ChEBI" id="CHEBI:18420"/>
    </cofactor>
    <text evidence="13">Binds 2 magnesium ions per tetramer.</text>
</comment>
<dbReference type="GO" id="GO:0016740">
    <property type="term" value="F:transferase activity"/>
    <property type="evidence" value="ECO:0007669"/>
    <property type="project" value="UniProtKB-ARBA"/>
</dbReference>
<dbReference type="InterPro" id="IPR022911">
    <property type="entry name" value="Phe_tRNA_ligase_alpha1_bac"/>
</dbReference>
<evidence type="ECO:0000256" key="11">
    <source>
        <dbReference type="ARBA" id="ARBA00023146"/>
    </source>
</evidence>
<feature type="coiled-coil region" evidence="14">
    <location>
        <begin position="58"/>
        <end position="92"/>
    </location>
</feature>
<comment type="similarity">
    <text evidence="2 13">Belongs to the class-II aminoacyl-tRNA synthetase family. Phe-tRNA synthetase alpha subunit type 1 subfamily.</text>
</comment>
<keyword evidence="11 13" id="KW-0030">Aminoacyl-tRNA synthetase</keyword>
<accession>V7I4L2</accession>
<reference evidence="16 17" key="1">
    <citation type="journal article" date="2014" name="Genome Announc.">
        <title>Genome Sequence of Youngiibacter fragilis, the Type Strain of the Genus Youngiibacter.</title>
        <authorList>
            <person name="Wawrik C.B."/>
            <person name="Callaghan A.V."/>
            <person name="Stamps B.W."/>
            <person name="Wawrik B."/>
        </authorList>
    </citation>
    <scope>NUCLEOTIDE SEQUENCE [LARGE SCALE GENOMIC DNA]</scope>
    <source>
        <strain evidence="16 17">232.1</strain>
    </source>
</reference>
<evidence type="ECO:0000256" key="6">
    <source>
        <dbReference type="ARBA" id="ARBA00022723"/>
    </source>
</evidence>
<evidence type="ECO:0000256" key="2">
    <source>
        <dbReference type="ARBA" id="ARBA00010207"/>
    </source>
</evidence>
<evidence type="ECO:0000256" key="13">
    <source>
        <dbReference type="HAMAP-Rule" id="MF_00281"/>
    </source>
</evidence>
<evidence type="ECO:0000256" key="10">
    <source>
        <dbReference type="ARBA" id="ARBA00022917"/>
    </source>
</evidence>
<evidence type="ECO:0000313" key="16">
    <source>
        <dbReference type="EMBL" id="ETA80231.1"/>
    </source>
</evidence>
<dbReference type="GO" id="GO:0006432">
    <property type="term" value="P:phenylalanyl-tRNA aminoacylation"/>
    <property type="evidence" value="ECO:0007669"/>
    <property type="project" value="UniProtKB-UniRule"/>
</dbReference>
<evidence type="ECO:0000256" key="9">
    <source>
        <dbReference type="ARBA" id="ARBA00022842"/>
    </source>
</evidence>
<dbReference type="GO" id="GO:0000049">
    <property type="term" value="F:tRNA binding"/>
    <property type="evidence" value="ECO:0007669"/>
    <property type="project" value="InterPro"/>
</dbReference>
<comment type="catalytic activity">
    <reaction evidence="12 13">
        <text>tRNA(Phe) + L-phenylalanine + ATP = L-phenylalanyl-tRNA(Phe) + AMP + diphosphate + H(+)</text>
        <dbReference type="Rhea" id="RHEA:19413"/>
        <dbReference type="Rhea" id="RHEA-COMP:9668"/>
        <dbReference type="Rhea" id="RHEA-COMP:9699"/>
        <dbReference type="ChEBI" id="CHEBI:15378"/>
        <dbReference type="ChEBI" id="CHEBI:30616"/>
        <dbReference type="ChEBI" id="CHEBI:33019"/>
        <dbReference type="ChEBI" id="CHEBI:58095"/>
        <dbReference type="ChEBI" id="CHEBI:78442"/>
        <dbReference type="ChEBI" id="CHEBI:78531"/>
        <dbReference type="ChEBI" id="CHEBI:456215"/>
        <dbReference type="EC" id="6.1.1.20"/>
    </reaction>
</comment>
<sequence length="340" mass="38506">MRNQIESIKQDFLAKIAEVSNMEEIEKLRVDFLGKKGAFTQVLRSMGALSPEERPLMGKLVNDAKEELESRIEALKGELKNKERERKLASEVVDITLPGKRPVIGGNHPLSLTLNEIEKIFLEMGFTIEEGPEVELDYYNFETLNIPKDHPARGEQDTFYINDNVVLRTQTSPVQIRTMETQKPPIKMISPGKVYRSDDLDATHSPIFYQIEGLVIDKGITFADLKGTLEQFIKKLYGEGINTKFRPHHFPFTEPSAEMDATCFVCGGEGCRVCKGEGWIEVVGCGMVHPDVLRSGGIDPEVYSGFAFGFGLDRLVMLKYGIDDIRLLYESDMRFLKQFR</sequence>
<dbReference type="Proteomes" id="UP000017747">
    <property type="component" value="Unassembled WGS sequence"/>
</dbReference>
<dbReference type="NCBIfam" id="TIGR00468">
    <property type="entry name" value="pheS"/>
    <property type="match status" value="1"/>
</dbReference>
<dbReference type="InterPro" id="IPR004188">
    <property type="entry name" value="Phe-tRNA_ligase_II_N"/>
</dbReference>
<comment type="caution">
    <text evidence="16">The sequence shown here is derived from an EMBL/GenBank/DDBJ whole genome shotgun (WGS) entry which is preliminary data.</text>
</comment>
<keyword evidence="17" id="KW-1185">Reference proteome</keyword>
<dbReference type="Gene3D" id="3.30.930.10">
    <property type="entry name" value="Bira Bifunctional Protein, Domain 2"/>
    <property type="match status" value="1"/>
</dbReference>
<dbReference type="CDD" id="cd00496">
    <property type="entry name" value="PheRS_alpha_core"/>
    <property type="match status" value="1"/>
</dbReference>
<dbReference type="InterPro" id="IPR004529">
    <property type="entry name" value="Phe-tRNA-synth_IIc_asu"/>
</dbReference>
<dbReference type="InterPro" id="IPR045864">
    <property type="entry name" value="aa-tRNA-synth_II/BPL/LPL"/>
</dbReference>
<dbReference type="PROSITE" id="PS50862">
    <property type="entry name" value="AA_TRNA_LIGASE_II"/>
    <property type="match status" value="1"/>
</dbReference>
<name>V7I4L2_9CLOT</name>
<dbReference type="FunFam" id="3.30.930.10:FF:000003">
    <property type="entry name" value="Phenylalanine--tRNA ligase alpha subunit"/>
    <property type="match status" value="1"/>
</dbReference>
<dbReference type="HAMAP" id="MF_00281">
    <property type="entry name" value="Phe_tRNA_synth_alpha1"/>
    <property type="match status" value="1"/>
</dbReference>
<dbReference type="STRING" id="994573.T472_0212805"/>
<comment type="subunit">
    <text evidence="3 13">Tetramer of two alpha and two beta subunits.</text>
</comment>
<comment type="subcellular location">
    <subcellularLocation>
        <location evidence="1 13">Cytoplasm</location>
    </subcellularLocation>
</comment>
<evidence type="ECO:0000256" key="4">
    <source>
        <dbReference type="ARBA" id="ARBA00022490"/>
    </source>
</evidence>
<dbReference type="Pfam" id="PF01409">
    <property type="entry name" value="tRNA-synt_2d"/>
    <property type="match status" value="1"/>
</dbReference>
<dbReference type="AlphaFoldDB" id="V7I4L2"/>
<organism evidence="16 17">
    <name type="scientific">Youngiibacter fragilis 232.1</name>
    <dbReference type="NCBI Taxonomy" id="994573"/>
    <lineage>
        <taxon>Bacteria</taxon>
        <taxon>Bacillati</taxon>
        <taxon>Bacillota</taxon>
        <taxon>Clostridia</taxon>
        <taxon>Eubacteriales</taxon>
        <taxon>Clostridiaceae</taxon>
        <taxon>Youngiibacter</taxon>
    </lineage>
</organism>
<dbReference type="SUPFAM" id="SSF55681">
    <property type="entry name" value="Class II aaRS and biotin synthetases"/>
    <property type="match status" value="1"/>
</dbReference>
<dbReference type="GO" id="GO:0140096">
    <property type="term" value="F:catalytic activity, acting on a protein"/>
    <property type="evidence" value="ECO:0007669"/>
    <property type="project" value="UniProtKB-ARBA"/>
</dbReference>
<dbReference type="PANTHER" id="PTHR11538:SF41">
    <property type="entry name" value="PHENYLALANINE--TRNA LIGASE, MITOCHONDRIAL"/>
    <property type="match status" value="1"/>
</dbReference>
<dbReference type="InterPro" id="IPR010978">
    <property type="entry name" value="tRNA-bd_arm"/>
</dbReference>
<dbReference type="PANTHER" id="PTHR11538">
    <property type="entry name" value="PHENYLALANYL-TRNA SYNTHETASE"/>
    <property type="match status" value="1"/>
</dbReference>
<evidence type="ECO:0000256" key="8">
    <source>
        <dbReference type="ARBA" id="ARBA00022840"/>
    </source>
</evidence>
<evidence type="ECO:0000313" key="17">
    <source>
        <dbReference type="Proteomes" id="UP000017747"/>
    </source>
</evidence>
<dbReference type="PATRIC" id="fig|994573.3.peg.2388"/>
<dbReference type="GO" id="GO:0005737">
    <property type="term" value="C:cytoplasm"/>
    <property type="evidence" value="ECO:0007669"/>
    <property type="project" value="UniProtKB-SubCell"/>
</dbReference>
<dbReference type="EMBL" id="AXUN02000185">
    <property type="protein sequence ID" value="ETA80231.1"/>
    <property type="molecule type" value="Genomic_DNA"/>
</dbReference>